<keyword evidence="8 9" id="KW-0560">Oxidoreductase</keyword>
<dbReference type="InterPro" id="IPR013785">
    <property type="entry name" value="Aldolase_TIM"/>
</dbReference>
<keyword evidence="3 9" id="KW-0285">Flavoprotein</keyword>
<feature type="binding site" evidence="9">
    <location>
        <position position="139"/>
    </location>
    <ligand>
        <name>FMN</name>
        <dbReference type="ChEBI" id="CHEBI:58210"/>
    </ligand>
</feature>
<accession>A0ABY4DYR0</accession>
<sequence length="315" mass="35114">MRLILAPMQGLVDDVMRDVLTRIGGFDACVSEFVRVTHTVHGRGVWLKLVPELEYNTQTFAGVDCTVQILGSDADNMALNALEALKYGAKKIDINFGCPAPTVNRHQGGSVLLREPQRIEHIVSTVRAALPEHIPLSAKMRLGYEDKALFLDCAHAIENGGACEVTVHARTKIEGYEPPAHWVYVKRICEALHIPVIANGDVFTLDDYKAIKAESGCDSVMLGRGAVRRPDLARQIMRYEQGLDPAAMAWPEVMEWVRLFFQLCETKAGDSKYPMARLKQWLGMMKLVYPEAVVLFEAIRPLKLNHEIAHVLKAA</sequence>
<dbReference type="CDD" id="cd02801">
    <property type="entry name" value="DUS_like_FMN"/>
    <property type="match status" value="1"/>
</dbReference>
<dbReference type="InterPro" id="IPR035587">
    <property type="entry name" value="DUS-like_FMN-bd"/>
</dbReference>
<reference evidence="12 13" key="1">
    <citation type="journal article" date="2022" name="Res Sq">
        <title>Evolution of multicellular longitudinally dividing oral cavity symbionts (Neisseriaceae).</title>
        <authorList>
            <person name="Nyongesa S."/>
            <person name="Weber P."/>
            <person name="Bernet E."/>
            <person name="Pullido F."/>
            <person name="Nieckarz M."/>
            <person name="Delaby M."/>
            <person name="Nieves C."/>
            <person name="Viehboeck T."/>
            <person name="Krause N."/>
            <person name="Rivera-Millot A."/>
            <person name="Nakamura A."/>
            <person name="Vischer N."/>
            <person name="VanNieuwenhze M."/>
            <person name="Brun Y."/>
            <person name="Cava F."/>
            <person name="Bulgheresi S."/>
            <person name="Veyrier F."/>
        </authorList>
    </citation>
    <scope>NUCLEOTIDE SEQUENCE [LARGE SCALE GENOMIC DNA]</scope>
    <source>
        <strain evidence="12 13">SN4</strain>
    </source>
</reference>
<comment type="similarity">
    <text evidence="9">Belongs to the Dus family. DusC subfamily.</text>
</comment>
<evidence type="ECO:0000256" key="9">
    <source>
        <dbReference type="HAMAP-Rule" id="MF_02043"/>
    </source>
</evidence>
<evidence type="ECO:0000256" key="8">
    <source>
        <dbReference type="ARBA" id="ARBA00023002"/>
    </source>
</evidence>
<comment type="catalytic activity">
    <reaction evidence="9">
        <text>5,6-dihydrouridine(16) in tRNA + NADP(+) = uridine(16) in tRNA + NADPH + H(+)</text>
        <dbReference type="Rhea" id="RHEA:53376"/>
        <dbReference type="Rhea" id="RHEA-COMP:13543"/>
        <dbReference type="Rhea" id="RHEA-COMP:13544"/>
        <dbReference type="ChEBI" id="CHEBI:15378"/>
        <dbReference type="ChEBI" id="CHEBI:57783"/>
        <dbReference type="ChEBI" id="CHEBI:58349"/>
        <dbReference type="ChEBI" id="CHEBI:65315"/>
        <dbReference type="ChEBI" id="CHEBI:74443"/>
    </reaction>
</comment>
<evidence type="ECO:0000256" key="3">
    <source>
        <dbReference type="ARBA" id="ARBA00022630"/>
    </source>
</evidence>
<dbReference type="RefSeq" id="WP_058357650.1">
    <property type="nucleotide sequence ID" value="NZ_CABKVG010000010.1"/>
</dbReference>
<feature type="binding site" evidence="9">
    <location>
        <begin position="223"/>
        <end position="224"/>
    </location>
    <ligand>
        <name>FMN</name>
        <dbReference type="ChEBI" id="CHEBI:58210"/>
    </ligand>
</feature>
<feature type="site" description="Interacts with tRNA; defines subfamily-specific binding signature" evidence="9">
    <location>
        <position position="300"/>
    </location>
</feature>
<keyword evidence="7 9" id="KW-0694">RNA-binding</keyword>
<dbReference type="InterPro" id="IPR042270">
    <property type="entry name" value="DusC_C"/>
</dbReference>
<keyword evidence="6 9" id="KW-0521">NADP</keyword>
<dbReference type="InterPro" id="IPR001269">
    <property type="entry name" value="DUS_fam"/>
</dbReference>
<comment type="similarity">
    <text evidence="10">Belongs to the dus family.</text>
</comment>
<evidence type="ECO:0000313" key="12">
    <source>
        <dbReference type="EMBL" id="UOO88660.1"/>
    </source>
</evidence>
<feature type="site" description="Interacts with tRNA" evidence="9">
    <location>
        <position position="95"/>
    </location>
</feature>
<feature type="site" description="Interacts with tRNA; defines subfamily-specific binding signature" evidence="9">
    <location>
        <position position="277"/>
    </location>
</feature>
<feature type="site" description="Interacts with tRNA" evidence="9">
    <location>
        <position position="176"/>
    </location>
</feature>
<organism evidence="12 13">
    <name type="scientific">Vitreoscilla massiliensis</name>
    <dbReference type="NCBI Taxonomy" id="1689272"/>
    <lineage>
        <taxon>Bacteria</taxon>
        <taxon>Pseudomonadati</taxon>
        <taxon>Pseudomonadota</taxon>
        <taxon>Betaproteobacteria</taxon>
        <taxon>Neisseriales</taxon>
        <taxon>Neisseriaceae</taxon>
        <taxon>Vitreoscilla</taxon>
    </lineage>
</organism>
<dbReference type="HAMAP" id="MF_02043">
    <property type="entry name" value="DusC_subfam"/>
    <property type="match status" value="1"/>
</dbReference>
<keyword evidence="4 9" id="KW-0288">FMN</keyword>
<gene>
    <name evidence="9" type="primary">dusC</name>
    <name evidence="12" type="ORF">LVJ82_14500</name>
</gene>
<dbReference type="Gene3D" id="1.20.225.30">
    <property type="entry name" value="Dihydrouridine synthase, C-terminal recognition domain"/>
    <property type="match status" value="1"/>
</dbReference>
<dbReference type="InterPro" id="IPR032886">
    <property type="entry name" value="DusC"/>
</dbReference>
<dbReference type="PANTHER" id="PTHR45846">
    <property type="entry name" value="TRNA-DIHYDROURIDINE(47) SYNTHASE [NAD(P)(+)]-LIKE"/>
    <property type="match status" value="1"/>
</dbReference>
<evidence type="ECO:0000256" key="6">
    <source>
        <dbReference type="ARBA" id="ARBA00022857"/>
    </source>
</evidence>
<feature type="active site" description="Proton donor" evidence="9">
    <location>
        <position position="98"/>
    </location>
</feature>
<protein>
    <recommendedName>
        <fullName evidence="9">tRNA-dihydrouridine(16) synthase</fullName>
        <ecNumber evidence="9">1.3.1.-</ecNumber>
    </recommendedName>
    <alternativeName>
        <fullName evidence="9">U16-specific dihydrouridine synthase</fullName>
        <shortName evidence="9">U16-specific Dus</shortName>
    </alternativeName>
    <alternativeName>
        <fullName evidence="9">tRNA-dihydrouridine synthase C</fullName>
    </alternativeName>
</protein>
<evidence type="ECO:0000256" key="2">
    <source>
        <dbReference type="ARBA" id="ARBA00022555"/>
    </source>
</evidence>
<comment type="cofactor">
    <cofactor evidence="1 9 10">
        <name>FMN</name>
        <dbReference type="ChEBI" id="CHEBI:58210"/>
    </cofactor>
</comment>
<comment type="catalytic activity">
    <reaction evidence="9">
        <text>5,6-dihydrouridine(16) in tRNA + NAD(+) = uridine(16) in tRNA + NADH + H(+)</text>
        <dbReference type="Rhea" id="RHEA:53380"/>
        <dbReference type="Rhea" id="RHEA-COMP:13543"/>
        <dbReference type="Rhea" id="RHEA-COMP:13544"/>
        <dbReference type="ChEBI" id="CHEBI:15378"/>
        <dbReference type="ChEBI" id="CHEBI:57540"/>
        <dbReference type="ChEBI" id="CHEBI:57945"/>
        <dbReference type="ChEBI" id="CHEBI:65315"/>
        <dbReference type="ChEBI" id="CHEBI:74443"/>
    </reaction>
</comment>
<dbReference type="PIRSF" id="PIRSF006621">
    <property type="entry name" value="Dus"/>
    <property type="match status" value="1"/>
</dbReference>
<dbReference type="PROSITE" id="PS01136">
    <property type="entry name" value="UPF0034"/>
    <property type="match status" value="1"/>
</dbReference>
<evidence type="ECO:0000256" key="1">
    <source>
        <dbReference type="ARBA" id="ARBA00001917"/>
    </source>
</evidence>
<evidence type="ECO:0000259" key="11">
    <source>
        <dbReference type="Pfam" id="PF01207"/>
    </source>
</evidence>
<name>A0ABY4DYR0_9NEIS</name>
<dbReference type="EMBL" id="CP091511">
    <property type="protein sequence ID" value="UOO88660.1"/>
    <property type="molecule type" value="Genomic_DNA"/>
</dbReference>
<comment type="caution">
    <text evidence="9">Lacks conserved residue(s) required for the propagation of feature annotation.</text>
</comment>
<feature type="site" description="Interacts with tRNA; defines subfamily-specific binding signature" evidence="9">
    <location>
        <position position="35"/>
    </location>
</feature>
<dbReference type="Gene3D" id="3.20.20.70">
    <property type="entry name" value="Aldolase class I"/>
    <property type="match status" value="1"/>
</dbReference>
<keyword evidence="5 9" id="KW-0819">tRNA processing</keyword>
<feature type="binding site" evidence="9">
    <location>
        <position position="68"/>
    </location>
    <ligand>
        <name>FMN</name>
        <dbReference type="ChEBI" id="CHEBI:58210"/>
    </ligand>
</feature>
<dbReference type="Proteomes" id="UP000832011">
    <property type="component" value="Chromosome"/>
</dbReference>
<dbReference type="InterPro" id="IPR018517">
    <property type="entry name" value="tRNA_hU_synthase_CS"/>
</dbReference>
<keyword evidence="13" id="KW-1185">Reference proteome</keyword>
<dbReference type="PANTHER" id="PTHR45846:SF1">
    <property type="entry name" value="TRNA-DIHYDROURIDINE(47) SYNTHASE [NAD(P)(+)]-LIKE"/>
    <property type="match status" value="1"/>
</dbReference>
<dbReference type="SUPFAM" id="SSF51395">
    <property type="entry name" value="FMN-linked oxidoreductases"/>
    <property type="match status" value="1"/>
</dbReference>
<proteinExistence type="inferred from homology"/>
<dbReference type="Pfam" id="PF01207">
    <property type="entry name" value="Dus"/>
    <property type="match status" value="1"/>
</dbReference>
<evidence type="ECO:0000256" key="7">
    <source>
        <dbReference type="ARBA" id="ARBA00022884"/>
    </source>
</evidence>
<evidence type="ECO:0000256" key="10">
    <source>
        <dbReference type="PIRNR" id="PIRNR006621"/>
    </source>
</evidence>
<evidence type="ECO:0000313" key="13">
    <source>
        <dbReference type="Proteomes" id="UP000832011"/>
    </source>
</evidence>
<keyword evidence="2 9" id="KW-0820">tRNA-binding</keyword>
<feature type="binding site" evidence="9">
    <location>
        <begin position="199"/>
        <end position="201"/>
    </location>
    <ligand>
        <name>FMN</name>
        <dbReference type="ChEBI" id="CHEBI:58210"/>
    </ligand>
</feature>
<evidence type="ECO:0000256" key="5">
    <source>
        <dbReference type="ARBA" id="ARBA00022694"/>
    </source>
</evidence>
<feature type="site" description="Interacts with tRNA; defines subfamily-specific binding signature" evidence="9">
    <location>
        <position position="279"/>
    </location>
</feature>
<evidence type="ECO:0000256" key="4">
    <source>
        <dbReference type="ARBA" id="ARBA00022643"/>
    </source>
</evidence>
<comment type="function">
    <text evidence="9">Catalyzes the synthesis of 5,6-dihydrouridine (D), a modified base found in the D-loop of most tRNAs, via the reduction of the C5-C6 double bond in target uridines. Specifically modifies U16 in tRNAs.</text>
</comment>
<dbReference type="EC" id="1.3.1.-" evidence="9"/>
<feature type="domain" description="DUS-like FMN-binding" evidence="11">
    <location>
        <begin position="4"/>
        <end position="283"/>
    </location>
</feature>